<keyword evidence="2" id="KW-0812">Transmembrane</keyword>
<gene>
    <name evidence="3" type="ORF">SAMN04487998_0058</name>
</gene>
<dbReference type="STRING" id="82805.SAMN04487998_0058"/>
<dbReference type="PANTHER" id="PTHR30441">
    <property type="entry name" value="DUF748 DOMAIN-CONTAINING PROTEIN"/>
    <property type="match status" value="1"/>
</dbReference>
<protein>
    <submittedName>
        <fullName evidence="3">AsmA-like C-terminal region</fullName>
    </submittedName>
</protein>
<feature type="transmembrane region" description="Helical" evidence="2">
    <location>
        <begin position="21"/>
        <end position="40"/>
    </location>
</feature>
<organism evidence="3 4">
    <name type="scientific">Hymenobacter actinosclerus</name>
    <dbReference type="NCBI Taxonomy" id="82805"/>
    <lineage>
        <taxon>Bacteria</taxon>
        <taxon>Pseudomonadati</taxon>
        <taxon>Bacteroidota</taxon>
        <taxon>Cytophagia</taxon>
        <taxon>Cytophagales</taxon>
        <taxon>Hymenobacteraceae</taxon>
        <taxon>Hymenobacter</taxon>
    </lineage>
</organism>
<dbReference type="OrthoDB" id="1489065at2"/>
<proteinExistence type="predicted"/>
<feature type="compositionally biased region" description="Low complexity" evidence="1">
    <location>
        <begin position="795"/>
        <end position="822"/>
    </location>
</feature>
<feature type="region of interest" description="Disordered" evidence="1">
    <location>
        <begin position="791"/>
        <end position="848"/>
    </location>
</feature>
<dbReference type="GO" id="GO:0090313">
    <property type="term" value="P:regulation of protein targeting to membrane"/>
    <property type="evidence" value="ECO:0007669"/>
    <property type="project" value="TreeGrafter"/>
</dbReference>
<evidence type="ECO:0000313" key="4">
    <source>
        <dbReference type="Proteomes" id="UP000198697"/>
    </source>
</evidence>
<dbReference type="AlphaFoldDB" id="A0A1H9YRJ8"/>
<feature type="compositionally biased region" description="Basic and acidic residues" evidence="1">
    <location>
        <begin position="826"/>
        <end position="838"/>
    </location>
</feature>
<dbReference type="Proteomes" id="UP000198697">
    <property type="component" value="Unassembled WGS sequence"/>
</dbReference>
<reference evidence="4" key="1">
    <citation type="submission" date="2016-10" db="EMBL/GenBank/DDBJ databases">
        <authorList>
            <person name="Varghese N."/>
            <person name="Submissions S."/>
        </authorList>
    </citation>
    <scope>NUCLEOTIDE SEQUENCE [LARGE SCALE GENOMIC DNA]</scope>
    <source>
        <strain evidence="4">DSM 15310</strain>
    </source>
</reference>
<evidence type="ECO:0000313" key="3">
    <source>
        <dbReference type="EMBL" id="SES71690.1"/>
    </source>
</evidence>
<dbReference type="EMBL" id="FOHS01000001">
    <property type="protein sequence ID" value="SES71690.1"/>
    <property type="molecule type" value="Genomic_DNA"/>
</dbReference>
<dbReference type="PANTHER" id="PTHR30441:SF4">
    <property type="entry name" value="PROTEIN ASMA"/>
    <property type="match status" value="1"/>
</dbReference>
<keyword evidence="2" id="KW-1133">Transmembrane helix</keyword>
<keyword evidence="2" id="KW-0472">Membrane</keyword>
<name>A0A1H9YRJ8_9BACT</name>
<dbReference type="GO" id="GO:0005886">
    <property type="term" value="C:plasma membrane"/>
    <property type="evidence" value="ECO:0007669"/>
    <property type="project" value="TreeGrafter"/>
</dbReference>
<evidence type="ECO:0000256" key="1">
    <source>
        <dbReference type="SAM" id="MobiDB-lite"/>
    </source>
</evidence>
<accession>A0A1H9YRJ8</accession>
<dbReference type="InterPro" id="IPR052894">
    <property type="entry name" value="AsmA-related"/>
</dbReference>
<keyword evidence="4" id="KW-1185">Reference proteome</keyword>
<sequence length="848" mass="93200">MPVRNFGAKNEGVLVGRILKIIGLTLLGLLGAASLGLWLGQDWLIGRFVVALNQHLAVPVRASRLDVSVLDQFPRLSITLHDVVMQGSLPADTTRLLRARRLYCAFDATDLLRGHYRIRRLTLADGQLHLRRDATGQPNYLVLRPDTTAADEQPFALELRGIRLERVRATYTDAARQQFFALQTPDLRATVRLNGPQVEVTTTGPARIETVRLGSDDYFRAKDVKLNVLLDVDRAGQRVSIQPSTIGVGPATYSVSGTIDYAQAPRLNLQAAARQADVQAVLALLPPRLTRRLAGYRSRGQVYFEGTVRGEWSEQHYPAVDVRFGCRQAAFFHPEYRQQVDGVSLTGRFSNGTGQSAATAVLTLEQVRGQLAGRPFGGSLRLENLVQPTLQLELQAELDVARALKFFPVAAVRSGAGAARLHLLLNGPLTVLRQRPTARQARGELALRGVTLQLRDFRQPFSGLTGQLELRGADVAVSRLQGRLGNSDFRGRGTVRNATGWALGPGQPLRIEATVASQLLDFNQLLYAYQPAGSKRGGGPAAPAGGLHVPARLVLDVGLQARQVRYRRLRGRQLRGTLRLQNQVFSSPGLRLAAAGGQLSVRGTVDARQPQLLKARTVASCQQVRLDSLFYVFEDFGQHFLTSRHLRGTLTASAESDTYFDGQLRPLTDRLEAQVKATVRQGELLNFEPLQKLSLVADRATLRHLRFAELHNDFYIQSRTVYIPEMEIRSNVRAAALLRVTGTHTFDQQLDYHLRIPLLPGLLPRAAARADGPTLRLGIRGTESNFTVRYETGLPTRPGPGRSPASGPGPAAPAEAVAPATPRARHSWELKKPARKPAEPQPGDFFEF</sequence>
<evidence type="ECO:0000256" key="2">
    <source>
        <dbReference type="SAM" id="Phobius"/>
    </source>
</evidence>